<dbReference type="Proteomes" id="UP000179164">
    <property type="component" value="Unassembled WGS sequence"/>
</dbReference>
<organism evidence="1 2">
    <name type="scientific">Candidatus Kerfeldbacteria bacterium RIFCSPLOWO2_01_FULL_48_11</name>
    <dbReference type="NCBI Taxonomy" id="1798543"/>
    <lineage>
        <taxon>Bacteria</taxon>
        <taxon>Candidatus Kerfeldiibacteriota</taxon>
    </lineage>
</organism>
<evidence type="ECO:0000313" key="2">
    <source>
        <dbReference type="Proteomes" id="UP000179164"/>
    </source>
</evidence>
<gene>
    <name evidence="1" type="ORF">A2898_02670</name>
</gene>
<evidence type="ECO:0000313" key="1">
    <source>
        <dbReference type="EMBL" id="OGY83152.1"/>
    </source>
</evidence>
<dbReference type="AlphaFoldDB" id="A0A1G2B1U7"/>
<proteinExistence type="predicted"/>
<reference evidence="1 2" key="1">
    <citation type="journal article" date="2016" name="Nat. Commun.">
        <title>Thousands of microbial genomes shed light on interconnected biogeochemical processes in an aquifer system.</title>
        <authorList>
            <person name="Anantharaman K."/>
            <person name="Brown C.T."/>
            <person name="Hug L.A."/>
            <person name="Sharon I."/>
            <person name="Castelle C.J."/>
            <person name="Probst A.J."/>
            <person name="Thomas B.C."/>
            <person name="Singh A."/>
            <person name="Wilkins M.J."/>
            <person name="Karaoz U."/>
            <person name="Brodie E.L."/>
            <person name="Williams K.H."/>
            <person name="Hubbard S.S."/>
            <person name="Banfield J.F."/>
        </authorList>
    </citation>
    <scope>NUCLEOTIDE SEQUENCE [LARGE SCALE GENOMIC DNA]</scope>
</reference>
<dbReference type="EMBL" id="MHKE01000015">
    <property type="protein sequence ID" value="OGY83152.1"/>
    <property type="molecule type" value="Genomic_DNA"/>
</dbReference>
<name>A0A1G2B1U7_9BACT</name>
<protein>
    <submittedName>
        <fullName evidence="1">Uncharacterized protein</fullName>
    </submittedName>
</protein>
<accession>A0A1G2B1U7</accession>
<sequence>MKITITGKQMHAEVALQDTGVEIYTKSYLLYKSLRTLFDTFFNKGIETFASSHGSAGKNISLERKTVIKDDLDFEQAVVGYLGRVFGTENVSIDGAEPEKQELKNKIRREVNQYSTDPSVHGVIPAINAGVEKLSVNQLKELMNDLK</sequence>
<comment type="caution">
    <text evidence="1">The sequence shown here is derived from an EMBL/GenBank/DDBJ whole genome shotgun (WGS) entry which is preliminary data.</text>
</comment>